<dbReference type="InterPro" id="IPR001584">
    <property type="entry name" value="Integrase_cat-core"/>
</dbReference>
<keyword evidence="3 4" id="KW-0862">Zinc</keyword>
<evidence type="ECO:0000259" key="8">
    <source>
        <dbReference type="PROSITE" id="PS50158"/>
    </source>
</evidence>
<keyword evidence="1 4" id="KW-0479">Metal-binding</keyword>
<sequence length="2770" mass="307519">MNLCVFVKMNPESPDLLQAGTVGEPLLNGTENRRDVPEARLDVEETTRARSSSKIYHNHKFRFSSSGGSGGTGVGEADEAYVLAGYSFPSSKLGGLERHTFIYSGGHQQEMRALEEENQRLRLQVEQQRTHASEPTLQPVLRGSNPPVYPRGEGQDFELHGRPQVGLSRESAEVSDNRAEVREEQGCVGPPPGLQGGRGNVAGHRGPSEVRGGDPVEAHQGHEGADGHPLSEQRNRASAGGEATGLDEDVGTAKVFSGDAAPALDGGGRAATRGPMDAFGLLAQGIAQLQTAMSATMAHKAQELEVVKPGISELPRLPELSETSCIDIGDWVHALECPMIDLSNGTSSWWKETLQCLDRFYDAYLKSSNIAKLSLKPEAFATAFLKEEKWSRVDKRATSMILTALPEAVKGEILASRLTGTLAVMGRVMVLYRPGSAAERQQILKALEAPSTAGTAHEAVDLLRRWSRWLRRAGDVGLQCPDASVLVRGLDTVTRKVIAEHGEIQFRMNMMRYTLEVDSKPTKKVVEDLHHAMLSEFEQVAFRGRTKPAPTATSKTMLATVTPSPSATTTSRESGTGEASPVKSKTAPCKFFLTEQGCKKGQHCKFSHEVDKKQRQGRCWTCGSKLHMSKQCPTKDKPGASTSPSRTATRAEPTSPTSVLAAMAPESAHPIPPSGATSTTAPLPTATTTTASTTGEVRGTSAPTAATGSEGDLRELLREANSMLKEMRQLKMLTVNDVLAQARTSGCNNDGGRTGLLDSGASHPFRQGTDVELGSADKVKVQLANGQEIVLAQNKAGTLLASSSTSDDASTPIVPLGALVQDLNCELTWGRRRGLEIKHPVHGAIRPRVVGRCPIIGETQALDLIRELEDQRVDELRRTTMSTQRALWLWDEKATWSRCLERFLQDGTRVQQLQALEAEDSPFAGLDASTKSALAEELVLNNKAGWNYLKALPISRRKRKQLMTSQWIVNLFAGPNPAAQEFKVLEDGCVLVEIDIARSRAHDLRKSHGAYRALCWAAATGRISGMLASPPLRSPDDEELVAKAMWCSTIVKAANHFHGTVSPFVMIEGRKLMDYVFLEEEGRARSGLASVWPSYLEAMSIERQGPALVSNLDYVNLPQRTTMATGRWSEEFIEATVKAVQEWKWHPETRQIKRWLAKMDAGNFLGSLTDRELEQWRAHVRNNHLPYNRKCRTCVESSGTGRKHARIKTPPSYCLSLDVCGPFRHRGVDPDHADYRFALVGAYVIPILDVRDGGPQGSDVRDGGPQEGDVRDGGPQEGDVRDGGPQGSDVRDGGPHIVSDVHTPVHGGDFVPEVAEDLGVGLGPLSEWKEGDLVEEREDPPLTAEEETRLPGGMTQAEFQEIFSQVGVVEGYKVLYVSAPLRSRTTKDVLYAVQDLYLRLRAQGCPISRVHADRARELRSDPLKRWLASRGTYTTYTEGQSPQENGRAEAAVKYAKVQTKRLLRMGNFGPKMWPMALRYAMWAQMQKQLYPDKPIIPFGTRVHVKRKVYGVGNRYDLESRWGMGYYLGPSMDVNEGSVIMMDKVNFITTLHMRPNLIDADREVELEDYHAVVSVPSKRLRRKATLDPGNYEEFHPLPPPAQDNDNEPVIYDPNHPAEEYARAVLKEGRLERDFVESLARLLPQGGSKPKRFGEKQEDESIWASGAFVHGGVVGLLNNTKKFPRTTKVFLNYLKSQCPDFKCNSLAVFKGVHAELHRDAHNVGMNAVVPLSDFKGCDVVVKRGGSEVILKVSDGPQYFDPREEHYTTECTEGVSWMLVAYSIRDSAKLKHEAVEYLEDLGFTWDPHRSREDGERRETENPRIAMMKAQVKFEKDVAKEETAVKDVSSGLDLVTSDLDLAIQDMEDRAARLRDLLEEEEIMAEQANRLGQAVREEMDDTRKYVCKYLDDVHHQLMQFQRLRERAFLRSARQPEEADQTIDYEELLNELEGDLDIVHTVPLDQVKRVLHRWTSAIEKEIKALFDSGTLAKISHERARELEARGELKVVPAKCVFTLKPTNEVGQKCRRKCRMVICGNHIARDGDDQASLYAAGTSTDALRLALAVASSRRWLAAIADITSAFLLAEWPPGMPQYALAQPKVIRDSGDYGPELWLVQRPLYGLRESPMIWSEFRNAKLRLIEIDHRGKKLRLHQAVSESELWLLREDGTNELYGLLVVYVDDLMYLAEPTVVEQLHKAITSMWPASSLEWIDNLKGVRYLGVEIKQDPTSKAFSISQQAYIAELLRAHNMQDTAHTQLPVPREWLESVELGRDGEVEFTEADLKLGQRFVGEALWLATKTRPDILYTVNAMASHVARRPLQIIKMGERLMAYLAGTADLELVLMPPPEDARPVMTCFTDASFAPFGARSYGAAVVVYGKAPVSWKAGKQSFTTMSTMEAELYAAVQGYVLLQSVSSILKELKLGPFDQVLAIDNSSAVAMCSGGPGSQRTRHLKVRANLIREAVSTGDLIVQHTPGEEQLADLATKLVTKDRLWKLLGLWGFVGGKVTRMMDAIKLKVMIFLMTLVSLVEPTTGRSLNEDDKEDIQISGWDELLVVSVMLCISAIACWELAKYVLRVCWKSYKGFKRDLKLNHVRRVAAEAARREVEEADRGSTQGRSQRFLEEPVAPLESMRETSQGPFRRRTLAEPTTPPSSSSLVTEGLTMSPAGDVPTNERVRVVKDTLSLLTVEKLREALRFVGLPVTGIKTDLVDRLHPQLGVDEPGANSSQPTTKQLKYVLYLWRKRDLQGRISLSWQDIATRREISSWIYRHKEPN</sequence>
<dbReference type="GO" id="GO:0003676">
    <property type="term" value="F:nucleic acid binding"/>
    <property type="evidence" value="ECO:0007669"/>
    <property type="project" value="InterPro"/>
</dbReference>
<evidence type="ECO:0000259" key="7">
    <source>
        <dbReference type="PROSITE" id="PS50103"/>
    </source>
</evidence>
<evidence type="ECO:0000259" key="9">
    <source>
        <dbReference type="PROSITE" id="PS50800"/>
    </source>
</evidence>
<feature type="domain" description="C3H1-type" evidence="7">
    <location>
        <begin position="583"/>
        <end position="611"/>
    </location>
</feature>
<gene>
    <name evidence="11" type="ORF">AK812_SmicGene898</name>
</gene>
<dbReference type="SMART" id="SM00343">
    <property type="entry name" value="ZnF_C2HC"/>
    <property type="match status" value="1"/>
</dbReference>
<feature type="compositionally biased region" description="Polar residues" evidence="6">
    <location>
        <begin position="640"/>
        <end position="658"/>
    </location>
</feature>
<dbReference type="SUPFAM" id="SSF53098">
    <property type="entry name" value="Ribonuclease H-like"/>
    <property type="match status" value="1"/>
</dbReference>
<dbReference type="CDD" id="cd09272">
    <property type="entry name" value="RNase_HI_RT_Ty1"/>
    <property type="match status" value="1"/>
</dbReference>
<keyword evidence="2 4" id="KW-0863">Zinc-finger</keyword>
<dbReference type="SMART" id="SM00356">
    <property type="entry name" value="ZnF_C3H1"/>
    <property type="match status" value="1"/>
</dbReference>
<organism evidence="11 12">
    <name type="scientific">Symbiodinium microadriaticum</name>
    <name type="common">Dinoflagellate</name>
    <name type="synonym">Zooxanthella microadriatica</name>
    <dbReference type="NCBI Taxonomy" id="2951"/>
    <lineage>
        <taxon>Eukaryota</taxon>
        <taxon>Sar</taxon>
        <taxon>Alveolata</taxon>
        <taxon>Dinophyceae</taxon>
        <taxon>Suessiales</taxon>
        <taxon>Symbiodiniaceae</taxon>
        <taxon>Symbiodinium</taxon>
    </lineage>
</organism>
<dbReference type="EMBL" id="LSRX01000009">
    <property type="protein sequence ID" value="OLQ14889.1"/>
    <property type="molecule type" value="Genomic_DNA"/>
</dbReference>
<dbReference type="GO" id="GO:0005737">
    <property type="term" value="C:cytoplasm"/>
    <property type="evidence" value="ECO:0007669"/>
    <property type="project" value="UniProtKB-ARBA"/>
</dbReference>
<feature type="region of interest" description="Disordered" evidence="6">
    <location>
        <begin position="1253"/>
        <end position="1299"/>
    </location>
</feature>
<dbReference type="PROSITE" id="PS50158">
    <property type="entry name" value="ZF_CCHC"/>
    <property type="match status" value="1"/>
</dbReference>
<dbReference type="Gene3D" id="4.10.1000.10">
    <property type="entry name" value="Zinc finger, CCCH-type"/>
    <property type="match status" value="1"/>
</dbReference>
<dbReference type="InterPro" id="IPR036361">
    <property type="entry name" value="SAP_dom_sf"/>
</dbReference>
<feature type="compositionally biased region" description="Basic and acidic residues" evidence="6">
    <location>
        <begin position="206"/>
        <end position="235"/>
    </location>
</feature>
<feature type="region of interest" description="Disordered" evidence="6">
    <location>
        <begin position="548"/>
        <end position="584"/>
    </location>
</feature>
<dbReference type="SUPFAM" id="SSF68906">
    <property type="entry name" value="SAP domain"/>
    <property type="match status" value="1"/>
</dbReference>
<dbReference type="SMART" id="SM00513">
    <property type="entry name" value="SAP"/>
    <property type="match status" value="1"/>
</dbReference>
<evidence type="ECO:0000259" key="10">
    <source>
        <dbReference type="PROSITE" id="PS50994"/>
    </source>
</evidence>
<dbReference type="PROSITE" id="PS50800">
    <property type="entry name" value="SAP"/>
    <property type="match status" value="1"/>
</dbReference>
<evidence type="ECO:0000256" key="3">
    <source>
        <dbReference type="ARBA" id="ARBA00022833"/>
    </source>
</evidence>
<feature type="region of interest" description="Disordered" evidence="6">
    <location>
        <begin position="2600"/>
        <end position="2666"/>
    </location>
</feature>
<keyword evidence="5" id="KW-0175">Coiled coil</keyword>
<dbReference type="InterPro" id="IPR012337">
    <property type="entry name" value="RNaseH-like_sf"/>
</dbReference>
<dbReference type="InterPro" id="IPR036397">
    <property type="entry name" value="RNaseH_sf"/>
</dbReference>
<dbReference type="PROSITE" id="PS50103">
    <property type="entry name" value="ZF_C3H1"/>
    <property type="match status" value="1"/>
</dbReference>
<evidence type="ECO:0000256" key="5">
    <source>
        <dbReference type="SAM" id="Coils"/>
    </source>
</evidence>
<feature type="compositionally biased region" description="Low complexity" evidence="6">
    <location>
        <begin position="674"/>
        <end position="694"/>
    </location>
</feature>
<feature type="compositionally biased region" description="Low complexity" evidence="6">
    <location>
        <begin position="559"/>
        <end position="571"/>
    </location>
</feature>
<dbReference type="GO" id="GO:0015074">
    <property type="term" value="P:DNA integration"/>
    <property type="evidence" value="ECO:0007669"/>
    <property type="project" value="InterPro"/>
</dbReference>
<evidence type="ECO:0000256" key="1">
    <source>
        <dbReference type="ARBA" id="ARBA00022723"/>
    </source>
</evidence>
<dbReference type="InterPro" id="IPR013103">
    <property type="entry name" value="RVT_2"/>
</dbReference>
<dbReference type="Gene3D" id="3.30.420.10">
    <property type="entry name" value="Ribonuclease H-like superfamily/Ribonuclease H"/>
    <property type="match status" value="1"/>
</dbReference>
<evidence type="ECO:0000256" key="6">
    <source>
        <dbReference type="SAM" id="MobiDB-lite"/>
    </source>
</evidence>
<proteinExistence type="predicted"/>
<dbReference type="PROSITE" id="PS50994">
    <property type="entry name" value="INTEGRASE"/>
    <property type="match status" value="1"/>
</dbReference>
<dbReference type="Gene3D" id="1.10.720.30">
    <property type="entry name" value="SAP domain"/>
    <property type="match status" value="1"/>
</dbReference>
<evidence type="ECO:0000256" key="2">
    <source>
        <dbReference type="ARBA" id="ARBA00022771"/>
    </source>
</evidence>
<feature type="compositionally biased region" description="Basic and acidic residues" evidence="6">
    <location>
        <begin position="1259"/>
        <end position="1282"/>
    </location>
</feature>
<dbReference type="SUPFAM" id="SSF90229">
    <property type="entry name" value="CCCH zinc finger"/>
    <property type="match status" value="1"/>
</dbReference>
<feature type="domain" description="CCHC-type" evidence="8">
    <location>
        <begin position="618"/>
        <end position="633"/>
    </location>
</feature>
<dbReference type="InterPro" id="IPR001878">
    <property type="entry name" value="Znf_CCHC"/>
</dbReference>
<evidence type="ECO:0000313" key="11">
    <source>
        <dbReference type="EMBL" id="OLQ14889.1"/>
    </source>
</evidence>
<evidence type="ECO:0000256" key="4">
    <source>
        <dbReference type="PROSITE-ProRule" id="PRU00723"/>
    </source>
</evidence>
<dbReference type="InterPro" id="IPR000571">
    <property type="entry name" value="Znf_CCCH"/>
</dbReference>
<evidence type="ECO:0000313" key="12">
    <source>
        <dbReference type="Proteomes" id="UP000186817"/>
    </source>
</evidence>
<keyword evidence="12" id="KW-1185">Reference proteome</keyword>
<accession>A0A1Q9F5K0</accession>
<feature type="zinc finger region" description="C3H1-type" evidence="4">
    <location>
        <begin position="583"/>
        <end position="611"/>
    </location>
</feature>
<protein>
    <submittedName>
        <fullName evidence="11">Retrovirus-related Pol polyprotein from transposon TNT 1-94</fullName>
    </submittedName>
</protein>
<feature type="region of interest" description="Disordered" evidence="6">
    <location>
        <begin position="628"/>
        <end position="712"/>
    </location>
</feature>
<feature type="domain" description="SAP" evidence="9">
    <location>
        <begin position="2679"/>
        <end position="2713"/>
    </location>
</feature>
<dbReference type="Pfam" id="PF02037">
    <property type="entry name" value="SAP"/>
    <property type="match status" value="1"/>
</dbReference>
<reference evidence="11 12" key="1">
    <citation type="submission" date="2016-02" db="EMBL/GenBank/DDBJ databases">
        <title>Genome analysis of coral dinoflagellate symbionts highlights evolutionary adaptations to a symbiotic lifestyle.</title>
        <authorList>
            <person name="Aranda M."/>
            <person name="Li Y."/>
            <person name="Liew Y.J."/>
            <person name="Baumgarten S."/>
            <person name="Simakov O."/>
            <person name="Wilson M."/>
            <person name="Piel J."/>
            <person name="Ashoor H."/>
            <person name="Bougouffa S."/>
            <person name="Bajic V.B."/>
            <person name="Ryu T."/>
            <person name="Ravasi T."/>
            <person name="Bayer T."/>
            <person name="Micklem G."/>
            <person name="Kim H."/>
            <person name="Bhak J."/>
            <person name="Lajeunesse T.C."/>
            <person name="Voolstra C.R."/>
        </authorList>
    </citation>
    <scope>NUCLEOTIDE SEQUENCE [LARGE SCALE GENOMIC DNA]</scope>
    <source>
        <strain evidence="11 12">CCMP2467</strain>
    </source>
</reference>
<feature type="compositionally biased region" description="Basic and acidic residues" evidence="6">
    <location>
        <begin position="170"/>
        <end position="185"/>
    </location>
</feature>
<dbReference type="OrthoDB" id="434119at2759"/>
<feature type="domain" description="Integrase catalytic" evidence="10">
    <location>
        <begin position="1320"/>
        <end position="1505"/>
    </location>
</feature>
<feature type="coiled-coil region" evidence="5">
    <location>
        <begin position="1859"/>
        <end position="1893"/>
    </location>
</feature>
<feature type="region of interest" description="Disordered" evidence="6">
    <location>
        <begin position="125"/>
        <end position="247"/>
    </location>
</feature>
<dbReference type="Proteomes" id="UP000186817">
    <property type="component" value="Unassembled WGS sequence"/>
</dbReference>
<comment type="caution">
    <text evidence="11">The sequence shown here is derived from an EMBL/GenBank/DDBJ whole genome shotgun (WGS) entry which is preliminary data.</text>
</comment>
<dbReference type="InterPro" id="IPR036855">
    <property type="entry name" value="Znf_CCCH_sf"/>
</dbReference>
<dbReference type="GO" id="GO:0008270">
    <property type="term" value="F:zinc ion binding"/>
    <property type="evidence" value="ECO:0007669"/>
    <property type="project" value="UniProtKB-KW"/>
</dbReference>
<dbReference type="Pfam" id="PF07727">
    <property type="entry name" value="RVT_2"/>
    <property type="match status" value="1"/>
</dbReference>
<dbReference type="InterPro" id="IPR003034">
    <property type="entry name" value="SAP_dom"/>
</dbReference>
<name>A0A1Q9F5K0_SYMMI</name>